<organism evidence="3 4">
    <name type="scientific">Trichuris muris</name>
    <name type="common">Mouse whipworm</name>
    <dbReference type="NCBI Taxonomy" id="70415"/>
    <lineage>
        <taxon>Eukaryota</taxon>
        <taxon>Metazoa</taxon>
        <taxon>Ecdysozoa</taxon>
        <taxon>Nematoda</taxon>
        <taxon>Enoplea</taxon>
        <taxon>Dorylaimia</taxon>
        <taxon>Trichinellida</taxon>
        <taxon>Trichuridae</taxon>
        <taxon>Trichuris</taxon>
    </lineage>
</organism>
<proteinExistence type="predicted"/>
<protein>
    <submittedName>
        <fullName evidence="4">Reverse transcriptase Ty1/copia-type domain-containing protein</fullName>
    </submittedName>
</protein>
<dbReference type="AlphaFoldDB" id="A0A5S6QQ06"/>
<name>A0A5S6QQ06_TRIMR</name>
<dbReference type="STRING" id="70415.A0A5S6QQ06"/>
<feature type="compositionally biased region" description="Polar residues" evidence="1">
    <location>
        <begin position="171"/>
        <end position="180"/>
    </location>
</feature>
<accession>A0A5S6QQ06</accession>
<feature type="region of interest" description="Disordered" evidence="1">
    <location>
        <begin position="171"/>
        <end position="206"/>
    </location>
</feature>
<dbReference type="Proteomes" id="UP000046395">
    <property type="component" value="Unassembled WGS sequence"/>
</dbReference>
<dbReference type="Pfam" id="PF14223">
    <property type="entry name" value="Retrotran_gag_2"/>
    <property type="match status" value="1"/>
</dbReference>
<keyword evidence="3" id="KW-1185">Reference proteome</keyword>
<evidence type="ECO:0000313" key="4">
    <source>
        <dbReference type="WBParaSite" id="TMUE_2000009320.1"/>
    </source>
</evidence>
<reference evidence="4" key="1">
    <citation type="submission" date="2019-12" db="UniProtKB">
        <authorList>
            <consortium name="WormBaseParasite"/>
        </authorList>
    </citation>
    <scope>IDENTIFICATION</scope>
</reference>
<evidence type="ECO:0000256" key="1">
    <source>
        <dbReference type="SAM" id="MobiDB-lite"/>
    </source>
</evidence>
<sequence>MQAHISSMLEVVELLRGAGTEISTGEMIAVLLCSLAESYSGLVIALEGRDETDLSVEYVVNKTLDEYQRRVQSYDLREDDNDVALRVSSRRGGRAQNGKKDQPLRKENRKCFFCKKNVHLKADCEAFRKKNPRMMAAVEKKSFTQEKQLSFATCEFLPSVQDDDWIVDSGSSSHMYSKKQNSSEDEKTATQESSLRRSQRANKGVPPQRLCYRVEAPVKEPSSWEEMTTLPELERKSWTLAAEEEIKSLKDHYAWEFFDTPPGKKAITCKWIFKAKYDSRGRVQTYKARLVATGFSQKYGQDYDEIFAPVVRYDKFGCSLQLRLYESFTCVI</sequence>
<dbReference type="WBParaSite" id="TMUE_2000009320.1">
    <property type="protein sequence ID" value="TMUE_2000009320.1"/>
    <property type="gene ID" value="WBGene00300571"/>
</dbReference>
<evidence type="ECO:0000313" key="3">
    <source>
        <dbReference type="Proteomes" id="UP000046395"/>
    </source>
</evidence>
<dbReference type="Pfam" id="PF07727">
    <property type="entry name" value="RVT_2"/>
    <property type="match status" value="1"/>
</dbReference>
<evidence type="ECO:0000259" key="2">
    <source>
        <dbReference type="Pfam" id="PF07727"/>
    </source>
</evidence>
<feature type="domain" description="Reverse transcriptase Ty1/copia-type" evidence="2">
    <location>
        <begin position="254"/>
        <end position="315"/>
    </location>
</feature>
<dbReference type="InterPro" id="IPR013103">
    <property type="entry name" value="RVT_2"/>
</dbReference>